<comment type="caution">
    <text evidence="3">The sequence shown here is derived from an EMBL/GenBank/DDBJ whole genome shotgun (WGS) entry which is preliminary data.</text>
</comment>
<proteinExistence type="inferred from homology"/>
<reference evidence="3 4" key="1">
    <citation type="journal article" date="2017" name="ISME J.">
        <title>Energy and carbon metabolisms in a deep terrestrial subsurface fluid microbial community.</title>
        <authorList>
            <person name="Momper L."/>
            <person name="Jungbluth S.P."/>
            <person name="Lee M.D."/>
            <person name="Amend J.P."/>
        </authorList>
    </citation>
    <scope>NUCLEOTIDE SEQUENCE [LARGE SCALE GENOMIC DNA]</scope>
    <source>
        <strain evidence="3">SURF_29</strain>
    </source>
</reference>
<dbReference type="Pfam" id="PF01541">
    <property type="entry name" value="GIY-YIG"/>
    <property type="match status" value="1"/>
</dbReference>
<gene>
    <name evidence="3" type="ORF">C4544_06935</name>
</gene>
<dbReference type="PANTHER" id="PTHR34477">
    <property type="entry name" value="UPF0213 PROTEIN YHBQ"/>
    <property type="match status" value="1"/>
</dbReference>
<dbReference type="InterPro" id="IPR035901">
    <property type="entry name" value="GIY-YIG_endonuc_sf"/>
</dbReference>
<evidence type="ECO:0000256" key="1">
    <source>
        <dbReference type="ARBA" id="ARBA00007435"/>
    </source>
</evidence>
<accession>A0A419DA95</accession>
<dbReference type="AlphaFoldDB" id="A0A419DA95"/>
<organism evidence="3 4">
    <name type="scientific">candidate division WS5 bacterium</name>
    <dbReference type="NCBI Taxonomy" id="2093353"/>
    <lineage>
        <taxon>Bacteria</taxon>
        <taxon>candidate division WS5</taxon>
    </lineage>
</organism>
<dbReference type="PROSITE" id="PS50164">
    <property type="entry name" value="GIY_YIG"/>
    <property type="match status" value="1"/>
</dbReference>
<dbReference type="InterPro" id="IPR000305">
    <property type="entry name" value="GIY-YIG_endonuc"/>
</dbReference>
<evidence type="ECO:0000259" key="2">
    <source>
        <dbReference type="PROSITE" id="PS50164"/>
    </source>
</evidence>
<dbReference type="CDD" id="cd10448">
    <property type="entry name" value="GIY-YIG_unchar_3"/>
    <property type="match status" value="1"/>
</dbReference>
<dbReference type="SUPFAM" id="SSF82771">
    <property type="entry name" value="GIY-YIG endonuclease"/>
    <property type="match status" value="1"/>
</dbReference>
<comment type="similarity">
    <text evidence="1">Belongs to the UPF0213 family.</text>
</comment>
<evidence type="ECO:0000313" key="3">
    <source>
        <dbReference type="EMBL" id="RJO60069.1"/>
    </source>
</evidence>
<dbReference type="Proteomes" id="UP000285655">
    <property type="component" value="Unassembled WGS sequence"/>
</dbReference>
<feature type="domain" description="GIY-YIG" evidence="2">
    <location>
        <begin position="2"/>
        <end position="77"/>
    </location>
</feature>
<dbReference type="EMBL" id="QZJW01000055">
    <property type="protein sequence ID" value="RJO60069.1"/>
    <property type="molecule type" value="Genomic_DNA"/>
</dbReference>
<protein>
    <submittedName>
        <fullName evidence="3">GIY-YIG nuclease family protein</fullName>
    </submittedName>
</protein>
<dbReference type="SMART" id="SM00465">
    <property type="entry name" value="GIYc"/>
    <property type="match status" value="1"/>
</dbReference>
<dbReference type="InterPro" id="IPR050190">
    <property type="entry name" value="UPF0213_domain"/>
</dbReference>
<sequence length="93" mass="11282">MKNYYIYIMASESGTLYVGVTNDLKRRVYEHRKNLIEGFTKKYNCHKLVYFEQTPNVESAIGREKQIKKWSRKKKEDLIKTRNLSWKDLFEEI</sequence>
<dbReference type="PANTHER" id="PTHR34477:SF5">
    <property type="entry name" value="BSL5627 PROTEIN"/>
    <property type="match status" value="1"/>
</dbReference>
<evidence type="ECO:0000313" key="4">
    <source>
        <dbReference type="Proteomes" id="UP000285655"/>
    </source>
</evidence>
<name>A0A419DA95_9BACT</name>
<dbReference type="Gene3D" id="3.40.1440.10">
    <property type="entry name" value="GIY-YIG endonuclease"/>
    <property type="match status" value="1"/>
</dbReference>